<dbReference type="Pfam" id="PF12146">
    <property type="entry name" value="Hydrolase_4"/>
    <property type="match status" value="1"/>
</dbReference>
<sequence length="143" mass="15951">MVSGIIAQAPLSSGTHHVHPGAHAVRALLAAVEPIVNDPLRKPHGTTRELLDMGPQSAELLEEGYKRWPKDLPLLMTWGTVDEVNCFKSGVAFFNKLDLKDKKLVEYEGAYHDLLHEVDDIPDKVTEEYISWIESHLSVRTAS</sequence>
<evidence type="ECO:0000313" key="2">
    <source>
        <dbReference type="EMBL" id="TFK87681.1"/>
    </source>
</evidence>
<dbReference type="SUPFAM" id="SSF53474">
    <property type="entry name" value="alpha/beta-Hydrolases"/>
    <property type="match status" value="1"/>
</dbReference>
<protein>
    <recommendedName>
        <fullName evidence="1">Serine aminopeptidase S33 domain-containing protein</fullName>
    </recommendedName>
</protein>
<gene>
    <name evidence="2" type="ORF">K466DRAFT_599286</name>
</gene>
<proteinExistence type="predicted"/>
<feature type="domain" description="Serine aminopeptidase S33" evidence="1">
    <location>
        <begin position="31"/>
        <end position="119"/>
    </location>
</feature>
<keyword evidence="3" id="KW-1185">Reference proteome</keyword>
<accession>A0A5C3PEI7</accession>
<reference evidence="2 3" key="1">
    <citation type="journal article" date="2019" name="Nat. Ecol. Evol.">
        <title>Megaphylogeny resolves global patterns of mushroom evolution.</title>
        <authorList>
            <person name="Varga T."/>
            <person name="Krizsan K."/>
            <person name="Foldi C."/>
            <person name="Dima B."/>
            <person name="Sanchez-Garcia M."/>
            <person name="Sanchez-Ramirez S."/>
            <person name="Szollosi G.J."/>
            <person name="Szarkandi J.G."/>
            <person name="Papp V."/>
            <person name="Albert L."/>
            <person name="Andreopoulos W."/>
            <person name="Angelini C."/>
            <person name="Antonin V."/>
            <person name="Barry K.W."/>
            <person name="Bougher N.L."/>
            <person name="Buchanan P."/>
            <person name="Buyck B."/>
            <person name="Bense V."/>
            <person name="Catcheside P."/>
            <person name="Chovatia M."/>
            <person name="Cooper J."/>
            <person name="Damon W."/>
            <person name="Desjardin D."/>
            <person name="Finy P."/>
            <person name="Geml J."/>
            <person name="Haridas S."/>
            <person name="Hughes K."/>
            <person name="Justo A."/>
            <person name="Karasinski D."/>
            <person name="Kautmanova I."/>
            <person name="Kiss B."/>
            <person name="Kocsube S."/>
            <person name="Kotiranta H."/>
            <person name="LaButti K.M."/>
            <person name="Lechner B.E."/>
            <person name="Liimatainen K."/>
            <person name="Lipzen A."/>
            <person name="Lukacs Z."/>
            <person name="Mihaltcheva S."/>
            <person name="Morgado L.N."/>
            <person name="Niskanen T."/>
            <person name="Noordeloos M.E."/>
            <person name="Ohm R.A."/>
            <person name="Ortiz-Santana B."/>
            <person name="Ovrebo C."/>
            <person name="Racz N."/>
            <person name="Riley R."/>
            <person name="Savchenko A."/>
            <person name="Shiryaev A."/>
            <person name="Soop K."/>
            <person name="Spirin V."/>
            <person name="Szebenyi C."/>
            <person name="Tomsovsky M."/>
            <person name="Tulloss R.E."/>
            <person name="Uehling J."/>
            <person name="Grigoriev I.V."/>
            <person name="Vagvolgyi C."/>
            <person name="Papp T."/>
            <person name="Martin F.M."/>
            <person name="Miettinen O."/>
            <person name="Hibbett D.S."/>
            <person name="Nagy L.G."/>
        </authorList>
    </citation>
    <scope>NUCLEOTIDE SEQUENCE [LARGE SCALE GENOMIC DNA]</scope>
    <source>
        <strain evidence="2 3">HHB13444</strain>
    </source>
</reference>
<evidence type="ECO:0000313" key="3">
    <source>
        <dbReference type="Proteomes" id="UP000308197"/>
    </source>
</evidence>
<dbReference type="InterPro" id="IPR029058">
    <property type="entry name" value="AB_hydrolase_fold"/>
</dbReference>
<name>A0A5C3PEI7_9APHY</name>
<organism evidence="2 3">
    <name type="scientific">Polyporus arcularius HHB13444</name>
    <dbReference type="NCBI Taxonomy" id="1314778"/>
    <lineage>
        <taxon>Eukaryota</taxon>
        <taxon>Fungi</taxon>
        <taxon>Dikarya</taxon>
        <taxon>Basidiomycota</taxon>
        <taxon>Agaricomycotina</taxon>
        <taxon>Agaricomycetes</taxon>
        <taxon>Polyporales</taxon>
        <taxon>Polyporaceae</taxon>
        <taxon>Polyporus</taxon>
    </lineage>
</organism>
<dbReference type="InterPro" id="IPR022742">
    <property type="entry name" value="Hydrolase_4"/>
</dbReference>
<dbReference type="AlphaFoldDB" id="A0A5C3PEI7"/>
<dbReference type="EMBL" id="ML211143">
    <property type="protein sequence ID" value="TFK87681.1"/>
    <property type="molecule type" value="Genomic_DNA"/>
</dbReference>
<evidence type="ECO:0000259" key="1">
    <source>
        <dbReference type="Pfam" id="PF12146"/>
    </source>
</evidence>
<dbReference type="InParanoid" id="A0A5C3PEI7"/>
<dbReference type="Proteomes" id="UP000308197">
    <property type="component" value="Unassembled WGS sequence"/>
</dbReference>
<dbReference type="STRING" id="1314778.A0A5C3PEI7"/>
<dbReference type="Gene3D" id="3.40.50.1820">
    <property type="entry name" value="alpha/beta hydrolase"/>
    <property type="match status" value="1"/>
</dbReference>